<protein>
    <submittedName>
        <fullName evidence="1">Uncharacterized protein</fullName>
    </submittedName>
</protein>
<evidence type="ECO:0000313" key="1">
    <source>
        <dbReference type="EMBL" id="KAI4334996.1"/>
    </source>
</evidence>
<name>A0ACB9NIJ7_BAUVA</name>
<accession>A0ACB9NIJ7</accession>
<comment type="caution">
    <text evidence="1">The sequence shown here is derived from an EMBL/GenBank/DDBJ whole genome shotgun (WGS) entry which is preliminary data.</text>
</comment>
<gene>
    <name evidence="1" type="ORF">L6164_013686</name>
</gene>
<organism evidence="1 2">
    <name type="scientific">Bauhinia variegata</name>
    <name type="common">Purple orchid tree</name>
    <name type="synonym">Phanera variegata</name>
    <dbReference type="NCBI Taxonomy" id="167791"/>
    <lineage>
        <taxon>Eukaryota</taxon>
        <taxon>Viridiplantae</taxon>
        <taxon>Streptophyta</taxon>
        <taxon>Embryophyta</taxon>
        <taxon>Tracheophyta</taxon>
        <taxon>Spermatophyta</taxon>
        <taxon>Magnoliopsida</taxon>
        <taxon>eudicotyledons</taxon>
        <taxon>Gunneridae</taxon>
        <taxon>Pentapetalae</taxon>
        <taxon>rosids</taxon>
        <taxon>fabids</taxon>
        <taxon>Fabales</taxon>
        <taxon>Fabaceae</taxon>
        <taxon>Cercidoideae</taxon>
        <taxon>Cercideae</taxon>
        <taxon>Bauhiniinae</taxon>
        <taxon>Bauhinia</taxon>
    </lineage>
</organism>
<dbReference type="EMBL" id="CM039431">
    <property type="protein sequence ID" value="KAI4334996.1"/>
    <property type="molecule type" value="Genomic_DNA"/>
</dbReference>
<proteinExistence type="predicted"/>
<reference evidence="1 2" key="1">
    <citation type="journal article" date="2022" name="DNA Res.">
        <title>Chromosomal-level genome assembly of the orchid tree Bauhinia variegata (Leguminosae; Cercidoideae) supports the allotetraploid origin hypothesis of Bauhinia.</title>
        <authorList>
            <person name="Zhong Y."/>
            <person name="Chen Y."/>
            <person name="Zheng D."/>
            <person name="Pang J."/>
            <person name="Liu Y."/>
            <person name="Luo S."/>
            <person name="Meng S."/>
            <person name="Qian L."/>
            <person name="Wei D."/>
            <person name="Dai S."/>
            <person name="Zhou R."/>
        </authorList>
    </citation>
    <scope>NUCLEOTIDE SEQUENCE [LARGE SCALE GENOMIC DNA]</scope>
    <source>
        <strain evidence="1">BV-YZ2020</strain>
    </source>
</reference>
<dbReference type="Proteomes" id="UP000828941">
    <property type="component" value="Chromosome 6"/>
</dbReference>
<evidence type="ECO:0000313" key="2">
    <source>
        <dbReference type="Proteomes" id="UP000828941"/>
    </source>
</evidence>
<sequence length="316" mass="35654">MLSSDSFISVSHRFSLPSTSKPRDTSPTPFRSRSQPYRYLHHLSLFSHSFFQALRIIKSSVVIPQRFLSSTSSSQAQKYKFLSFLFFHLPEKENSKRNRRLGVYMASSLISNAVTSSDRSRDISRRKKKKKAQLKHQQEDQNHIKWKSQAQQQIYSSKLRQALARVNLGSSSSSASEAPRRGKAVREAADRVLAVTAKGRTRWSRAILMNRLKLKFRKHKRQRVTAVTGAGRTRSKKPRVSVYRLKGKSLPTVQRKVRFLGRLVPGCRKQPLPVILEETIDYISALEMQIRAMSTLADLLSGSSSGAGSSSAPPPG</sequence>
<keyword evidence="2" id="KW-1185">Reference proteome</keyword>